<organism evidence="3 4">
    <name type="scientific">Oryzomonas japonica</name>
    <dbReference type="NCBI Taxonomy" id="2603858"/>
    <lineage>
        <taxon>Bacteria</taxon>
        <taxon>Pseudomonadati</taxon>
        <taxon>Thermodesulfobacteriota</taxon>
        <taxon>Desulfuromonadia</taxon>
        <taxon>Geobacterales</taxon>
        <taxon>Geobacteraceae</taxon>
        <taxon>Oryzomonas</taxon>
    </lineage>
</organism>
<dbReference type="Proteomes" id="UP000420562">
    <property type="component" value="Unassembled WGS sequence"/>
</dbReference>
<protein>
    <submittedName>
        <fullName evidence="3">Uncharacterized protein</fullName>
    </submittedName>
</protein>
<gene>
    <name evidence="3" type="ORF">F6V25_10680</name>
</gene>
<accession>A0A7J4ZQD3</accession>
<keyword evidence="2" id="KW-0812">Transmembrane</keyword>
<feature type="region of interest" description="Disordered" evidence="1">
    <location>
        <begin position="82"/>
        <end position="111"/>
    </location>
</feature>
<evidence type="ECO:0000313" key="3">
    <source>
        <dbReference type="EMBL" id="KAB0665081.1"/>
    </source>
</evidence>
<keyword evidence="2" id="KW-0472">Membrane</keyword>
<dbReference type="EMBL" id="VZQZ01000006">
    <property type="protein sequence ID" value="KAB0665081.1"/>
    <property type="molecule type" value="Genomic_DNA"/>
</dbReference>
<reference evidence="3 4" key="1">
    <citation type="submission" date="2019-09" db="EMBL/GenBank/DDBJ databases">
        <title>Geobacter sp. Red96, a novel strain isolated from paddy soil.</title>
        <authorList>
            <person name="Xu Z."/>
            <person name="Masuda Y."/>
            <person name="Itoh H."/>
            <person name="Senoo K."/>
        </authorList>
    </citation>
    <scope>NUCLEOTIDE SEQUENCE [LARGE SCALE GENOMIC DNA]</scope>
    <source>
        <strain evidence="3 4">Red96</strain>
    </source>
</reference>
<name>A0A7J4ZQD3_9BACT</name>
<dbReference type="AlphaFoldDB" id="A0A7J4ZQD3"/>
<comment type="caution">
    <text evidence="3">The sequence shown here is derived from an EMBL/GenBank/DDBJ whole genome shotgun (WGS) entry which is preliminary data.</text>
</comment>
<keyword evidence="2" id="KW-1133">Transmembrane helix</keyword>
<keyword evidence="4" id="KW-1185">Reference proteome</keyword>
<feature type="transmembrane region" description="Helical" evidence="2">
    <location>
        <begin position="36"/>
        <end position="57"/>
    </location>
</feature>
<evidence type="ECO:0000256" key="2">
    <source>
        <dbReference type="SAM" id="Phobius"/>
    </source>
</evidence>
<sequence length="111" mass="12843">MADQGIGERLIPASRTFSPGHFLAAGEWRKSMVQKLFLLLPVLSLVVLSAVMSACVYDPRTEEEKFKDRLATERFEMQLRTDQEKKDWSEYKQQWDNDPPASSGKPRYKSF</sequence>
<evidence type="ECO:0000313" key="4">
    <source>
        <dbReference type="Proteomes" id="UP000420562"/>
    </source>
</evidence>
<proteinExistence type="predicted"/>
<evidence type="ECO:0000256" key="1">
    <source>
        <dbReference type="SAM" id="MobiDB-lite"/>
    </source>
</evidence>
<feature type="compositionally biased region" description="Basic and acidic residues" evidence="1">
    <location>
        <begin position="82"/>
        <end position="95"/>
    </location>
</feature>
<dbReference type="RefSeq" id="WP_151128567.1">
    <property type="nucleotide sequence ID" value="NZ_VZQZ01000006.1"/>
</dbReference>